<dbReference type="KEGG" id="bxe:Bxe_A3390"/>
<accession>Q142Z4</accession>
<reference evidence="2 3" key="1">
    <citation type="journal article" date="2006" name="Proc. Natl. Acad. Sci. U.S.A.">
        <title>Burkholderia xenovorans LB400 harbors a multi-replicon, 9.73-Mbp genome shaped for versatility.</title>
        <authorList>
            <person name="Chain P.S."/>
            <person name="Denef V.J."/>
            <person name="Konstantinidis K.T."/>
            <person name="Vergez L.M."/>
            <person name="Agullo L."/>
            <person name="Reyes V.L."/>
            <person name="Hauser L."/>
            <person name="Cordova M."/>
            <person name="Gomez L."/>
            <person name="Gonzalez M."/>
            <person name="Land M."/>
            <person name="Lao V."/>
            <person name="Larimer F."/>
            <person name="LiPuma J.J."/>
            <person name="Mahenthiralingam E."/>
            <person name="Malfatti S.A."/>
            <person name="Marx C.J."/>
            <person name="Parnell J.J."/>
            <person name="Ramette A."/>
            <person name="Richardson P."/>
            <person name="Seeger M."/>
            <person name="Smith D."/>
            <person name="Spilker T."/>
            <person name="Sul W.J."/>
            <person name="Tsoi T.V."/>
            <person name="Ulrich L.E."/>
            <person name="Zhulin I.B."/>
            <person name="Tiedje J.M."/>
        </authorList>
    </citation>
    <scope>NUCLEOTIDE SEQUENCE [LARGE SCALE GENOMIC DNA]</scope>
    <source>
        <strain evidence="2 3">LB400</strain>
    </source>
</reference>
<protein>
    <submittedName>
        <fullName evidence="2">Uncharacterized protein</fullName>
    </submittedName>
</protein>
<dbReference type="EMBL" id="CP000270">
    <property type="protein sequence ID" value="ABE29595.1"/>
    <property type="molecule type" value="Genomic_DNA"/>
</dbReference>
<sequence>MQAMYGHGLRKTIGTGAPDRFINHRNRRNHCTSPLMRRPERSRVAPAQRLRTAVCRWNPAGLAPRPRSGKIPPFSRLPERPRRTGSLATAGRDAIAAHFSKAPGCADASNGAPCTEAETPSGVTILTA</sequence>
<evidence type="ECO:0000256" key="1">
    <source>
        <dbReference type="SAM" id="MobiDB-lite"/>
    </source>
</evidence>
<dbReference type="Proteomes" id="UP000001817">
    <property type="component" value="Chromosome 1"/>
</dbReference>
<feature type="region of interest" description="Disordered" evidence="1">
    <location>
        <begin position="106"/>
        <end position="128"/>
    </location>
</feature>
<proteinExistence type="predicted"/>
<evidence type="ECO:0000313" key="2">
    <source>
        <dbReference type="EMBL" id="ABE29595.1"/>
    </source>
</evidence>
<name>Q142Z4_PARXL</name>
<organism evidence="2 3">
    <name type="scientific">Paraburkholderia xenovorans (strain LB400)</name>
    <dbReference type="NCBI Taxonomy" id="266265"/>
    <lineage>
        <taxon>Bacteria</taxon>
        <taxon>Pseudomonadati</taxon>
        <taxon>Pseudomonadota</taxon>
        <taxon>Betaproteobacteria</taxon>
        <taxon>Burkholderiales</taxon>
        <taxon>Burkholderiaceae</taxon>
        <taxon>Paraburkholderia</taxon>
    </lineage>
</organism>
<dbReference type="AlphaFoldDB" id="Q142Z4"/>
<evidence type="ECO:0000313" key="3">
    <source>
        <dbReference type="Proteomes" id="UP000001817"/>
    </source>
</evidence>
<gene>
    <name evidence="2" type="ORF">Bxe_A3390</name>
</gene>
<dbReference type="STRING" id="266265.Bxe_A3390"/>
<feature type="region of interest" description="Disordered" evidence="1">
    <location>
        <begin position="58"/>
        <end position="91"/>
    </location>
</feature>
<keyword evidence="3" id="KW-1185">Reference proteome</keyword>